<evidence type="ECO:0000259" key="10">
    <source>
        <dbReference type="Pfam" id="PF00365"/>
    </source>
</evidence>
<dbReference type="EMBL" id="VWZI01006286">
    <property type="protein sequence ID" value="NXG44037.1"/>
    <property type="molecule type" value="Genomic_DNA"/>
</dbReference>
<dbReference type="GO" id="GO:0042802">
    <property type="term" value="F:identical protein binding"/>
    <property type="evidence" value="ECO:0007669"/>
    <property type="project" value="TreeGrafter"/>
</dbReference>
<evidence type="ECO:0000256" key="1">
    <source>
        <dbReference type="ARBA" id="ARBA00001946"/>
    </source>
</evidence>
<dbReference type="Gene3D" id="3.40.50.460">
    <property type="entry name" value="Phosphofructokinase domain"/>
    <property type="match status" value="2"/>
</dbReference>
<dbReference type="InterPro" id="IPR000023">
    <property type="entry name" value="Phosphofructokinase_dom"/>
</dbReference>
<name>A0A7K9BVA1_9PICI</name>
<evidence type="ECO:0000256" key="6">
    <source>
        <dbReference type="ARBA" id="ARBA00022777"/>
    </source>
</evidence>
<evidence type="ECO:0000256" key="9">
    <source>
        <dbReference type="ARBA" id="ARBA00048070"/>
    </source>
</evidence>
<evidence type="ECO:0000313" key="11">
    <source>
        <dbReference type="EMBL" id="NXG44037.1"/>
    </source>
</evidence>
<comment type="cofactor">
    <cofactor evidence="1">
        <name>Mg(2+)</name>
        <dbReference type="ChEBI" id="CHEBI:18420"/>
    </cofactor>
</comment>
<evidence type="ECO:0000256" key="4">
    <source>
        <dbReference type="ARBA" id="ARBA00022679"/>
    </source>
</evidence>
<evidence type="ECO:0000256" key="5">
    <source>
        <dbReference type="ARBA" id="ARBA00022723"/>
    </source>
</evidence>
<evidence type="ECO:0000313" key="12">
    <source>
        <dbReference type="Proteomes" id="UP000574528"/>
    </source>
</evidence>
<evidence type="ECO:0000256" key="2">
    <source>
        <dbReference type="ARBA" id="ARBA00004679"/>
    </source>
</evidence>
<comment type="catalytic activity">
    <reaction evidence="9">
        <text>beta-D-fructose 6-phosphate + ATP = beta-D-fructose 1,6-bisphosphate + ADP + H(+)</text>
        <dbReference type="Rhea" id="RHEA:16109"/>
        <dbReference type="ChEBI" id="CHEBI:15378"/>
        <dbReference type="ChEBI" id="CHEBI:30616"/>
        <dbReference type="ChEBI" id="CHEBI:32966"/>
        <dbReference type="ChEBI" id="CHEBI:57634"/>
        <dbReference type="ChEBI" id="CHEBI:456216"/>
        <dbReference type="EC" id="2.7.1.11"/>
    </reaction>
</comment>
<dbReference type="GO" id="GO:0006002">
    <property type="term" value="P:fructose 6-phosphate metabolic process"/>
    <property type="evidence" value="ECO:0007669"/>
    <property type="project" value="InterPro"/>
</dbReference>
<dbReference type="InterPro" id="IPR035966">
    <property type="entry name" value="PKF_sf"/>
</dbReference>
<dbReference type="PANTHER" id="PTHR13697:SF59">
    <property type="entry name" value="ATP-DEPENDENT 6-PHOSPHOFRUCTOKINASE, MUSCLE TYPE"/>
    <property type="match status" value="1"/>
</dbReference>
<dbReference type="SUPFAM" id="SSF53784">
    <property type="entry name" value="Phosphofructokinase"/>
    <property type="match status" value="1"/>
</dbReference>
<keyword evidence="5" id="KW-0479">Metal-binding</keyword>
<dbReference type="Gene3D" id="3.40.50.450">
    <property type="match status" value="2"/>
</dbReference>
<sequence>QAFTGSLELMEGRTKFEELCIPLCIIPATVSNNVPGSDFSIGADTALNTITTTCDRIKQSAAGTKRRVFIIETMGGFCGYLATMAGLAGGADAAYIYEEHFNIHDLQVGNPGRRGGGVCVSPPRCPGLGSARLHPLLLLCPTHSKVPLVGVCSAPSPPPPLPTLEVGSLLLPAEHPPHLPHLSPPGRIFANTPDSACLLGMRKRSLVFQPITELKDQTDFEHRIPKEQWWLKLRPILKILAKYHIELDTSERAHLEHITRKNLALEATL</sequence>
<dbReference type="AlphaFoldDB" id="A0A7K9BVA1"/>
<comment type="caution">
    <text evidence="11">The sequence shown here is derived from an EMBL/GenBank/DDBJ whole genome shotgun (WGS) entry which is preliminary data.</text>
</comment>
<evidence type="ECO:0000256" key="7">
    <source>
        <dbReference type="ARBA" id="ARBA00022842"/>
    </source>
</evidence>
<feature type="non-terminal residue" evidence="11">
    <location>
        <position position="1"/>
    </location>
</feature>
<dbReference type="GO" id="GO:0005524">
    <property type="term" value="F:ATP binding"/>
    <property type="evidence" value="ECO:0007669"/>
    <property type="project" value="TreeGrafter"/>
</dbReference>
<dbReference type="GO" id="GO:0048029">
    <property type="term" value="F:monosaccharide binding"/>
    <property type="evidence" value="ECO:0007669"/>
    <property type="project" value="TreeGrafter"/>
</dbReference>
<dbReference type="PRINTS" id="PR00476">
    <property type="entry name" value="PHFRCTKINASE"/>
</dbReference>
<reference evidence="11 12" key="1">
    <citation type="submission" date="2019-09" db="EMBL/GenBank/DDBJ databases">
        <title>Bird 10,000 Genomes (B10K) Project - Family phase.</title>
        <authorList>
            <person name="Zhang G."/>
        </authorList>
    </citation>
    <scope>NUCLEOTIDE SEQUENCE [LARGE SCALE GENOMIC DNA]</scope>
    <source>
        <strain evidence="11">B10K-DU-001-24</strain>
        <tissue evidence="11">Muscle</tissue>
    </source>
</reference>
<dbReference type="OrthoDB" id="537915at2759"/>
<keyword evidence="6" id="KW-0418">Kinase</keyword>
<dbReference type="InterPro" id="IPR022953">
    <property type="entry name" value="ATP_PFK"/>
</dbReference>
<feature type="non-terminal residue" evidence="11">
    <location>
        <position position="269"/>
    </location>
</feature>
<dbReference type="GO" id="GO:0061621">
    <property type="term" value="P:canonical glycolysis"/>
    <property type="evidence" value="ECO:0007669"/>
    <property type="project" value="TreeGrafter"/>
</dbReference>
<gene>
    <name evidence="11" type="primary">Pfkm</name>
    <name evidence="11" type="ORF">PSIHAE_R04302</name>
</gene>
<keyword evidence="7" id="KW-0460">Magnesium</keyword>
<keyword evidence="8" id="KW-0324">Glycolysis</keyword>
<keyword evidence="4" id="KW-0808">Transferase</keyword>
<dbReference type="PANTHER" id="PTHR13697">
    <property type="entry name" value="PHOSPHOFRUCTOKINASE"/>
    <property type="match status" value="1"/>
</dbReference>
<protein>
    <submittedName>
        <fullName evidence="11">PFKAM protein</fullName>
    </submittedName>
</protein>
<dbReference type="GO" id="GO:0003872">
    <property type="term" value="F:6-phosphofructokinase activity"/>
    <property type="evidence" value="ECO:0007669"/>
    <property type="project" value="UniProtKB-EC"/>
</dbReference>
<dbReference type="GO" id="GO:0030388">
    <property type="term" value="P:fructose 1,6-bisphosphate metabolic process"/>
    <property type="evidence" value="ECO:0007669"/>
    <property type="project" value="TreeGrafter"/>
</dbReference>
<dbReference type="UniPathway" id="UPA00109">
    <property type="reaction ID" value="UER00182"/>
</dbReference>
<accession>A0A7K9BVA1</accession>
<organism evidence="11 12">
    <name type="scientific">Psilopogon haemacephalus</name>
    <name type="common">coppersmith barbet</name>
    <dbReference type="NCBI Taxonomy" id="2585815"/>
    <lineage>
        <taxon>Eukaryota</taxon>
        <taxon>Metazoa</taxon>
        <taxon>Chordata</taxon>
        <taxon>Craniata</taxon>
        <taxon>Vertebrata</taxon>
        <taxon>Euteleostomi</taxon>
        <taxon>Archelosauria</taxon>
        <taxon>Archosauria</taxon>
        <taxon>Dinosauria</taxon>
        <taxon>Saurischia</taxon>
        <taxon>Theropoda</taxon>
        <taxon>Coelurosauria</taxon>
        <taxon>Aves</taxon>
        <taxon>Neognathae</taxon>
        <taxon>Neoaves</taxon>
        <taxon>Telluraves</taxon>
        <taxon>Coraciimorphae</taxon>
        <taxon>Piciformes</taxon>
        <taxon>Megalaimidae</taxon>
        <taxon>Psilopogon</taxon>
    </lineage>
</organism>
<keyword evidence="12" id="KW-1185">Reference proteome</keyword>
<dbReference type="GO" id="GO:0005945">
    <property type="term" value="C:6-phosphofructokinase complex"/>
    <property type="evidence" value="ECO:0007669"/>
    <property type="project" value="TreeGrafter"/>
</dbReference>
<dbReference type="GO" id="GO:0016020">
    <property type="term" value="C:membrane"/>
    <property type="evidence" value="ECO:0007669"/>
    <property type="project" value="TreeGrafter"/>
</dbReference>
<evidence type="ECO:0000256" key="3">
    <source>
        <dbReference type="ARBA" id="ARBA00022490"/>
    </source>
</evidence>
<dbReference type="GO" id="GO:0046872">
    <property type="term" value="F:metal ion binding"/>
    <property type="evidence" value="ECO:0007669"/>
    <property type="project" value="UniProtKB-KW"/>
</dbReference>
<dbReference type="Proteomes" id="UP000574528">
    <property type="component" value="Unassembled WGS sequence"/>
</dbReference>
<feature type="domain" description="Phosphofructokinase" evidence="10">
    <location>
        <begin position="3"/>
        <end position="107"/>
    </location>
</feature>
<dbReference type="Pfam" id="PF00365">
    <property type="entry name" value="PFK"/>
    <property type="match status" value="1"/>
</dbReference>
<dbReference type="GO" id="GO:0070095">
    <property type="term" value="F:fructose-6-phosphate binding"/>
    <property type="evidence" value="ECO:0007669"/>
    <property type="project" value="TreeGrafter"/>
</dbReference>
<dbReference type="GO" id="GO:0016208">
    <property type="term" value="F:AMP binding"/>
    <property type="evidence" value="ECO:0007669"/>
    <property type="project" value="TreeGrafter"/>
</dbReference>
<proteinExistence type="predicted"/>
<evidence type="ECO:0000256" key="8">
    <source>
        <dbReference type="ARBA" id="ARBA00023152"/>
    </source>
</evidence>
<comment type="pathway">
    <text evidence="2">Carbohydrate degradation; glycolysis; D-glyceraldehyde 3-phosphate and glycerone phosphate from D-glucose: step 3/4.</text>
</comment>
<keyword evidence="3" id="KW-0963">Cytoplasm</keyword>